<name>A0ABW4GZT3_9ACTN</name>
<dbReference type="Proteomes" id="UP001597097">
    <property type="component" value="Unassembled WGS sequence"/>
</dbReference>
<comment type="caution">
    <text evidence="2">The sequence shown here is derived from an EMBL/GenBank/DDBJ whole genome shotgun (WGS) entry which is preliminary data.</text>
</comment>
<sequence length="159" mass="17977">MFKNRMLGRIGLALTLGLTLSLGTAGVSNAAESRAASCPAHGKRFQMSGSNRVYLAGPDDVAYAIPNETIYFQLWNTWDGLTVWPRDTVSSCFGGSHLWSDAFLIRDPTSPRVYLYDDRIGRFRWITSEAVFDQYAFARNKIRLFPVSPEEVSWDNWDN</sequence>
<evidence type="ECO:0000313" key="3">
    <source>
        <dbReference type="Proteomes" id="UP001597097"/>
    </source>
</evidence>
<accession>A0ABW4GZT3</accession>
<organism evidence="2 3">
    <name type="scientific">Nonomuraea guangzhouensis</name>
    <dbReference type="NCBI Taxonomy" id="1291555"/>
    <lineage>
        <taxon>Bacteria</taxon>
        <taxon>Bacillati</taxon>
        <taxon>Actinomycetota</taxon>
        <taxon>Actinomycetes</taxon>
        <taxon>Streptosporangiales</taxon>
        <taxon>Streptosporangiaceae</taxon>
        <taxon>Nonomuraea</taxon>
    </lineage>
</organism>
<feature type="signal peptide" evidence="1">
    <location>
        <begin position="1"/>
        <end position="30"/>
    </location>
</feature>
<keyword evidence="3" id="KW-1185">Reference proteome</keyword>
<gene>
    <name evidence="2" type="ORF">ACFSJ0_63260</name>
</gene>
<dbReference type="EMBL" id="JBHUCM010000084">
    <property type="protein sequence ID" value="MFD1547854.1"/>
    <property type="molecule type" value="Genomic_DNA"/>
</dbReference>
<keyword evidence="1" id="KW-0732">Signal</keyword>
<evidence type="ECO:0000256" key="1">
    <source>
        <dbReference type="SAM" id="SignalP"/>
    </source>
</evidence>
<protein>
    <submittedName>
        <fullName evidence="2">Uncharacterized protein</fullName>
    </submittedName>
</protein>
<evidence type="ECO:0000313" key="2">
    <source>
        <dbReference type="EMBL" id="MFD1547854.1"/>
    </source>
</evidence>
<dbReference type="RefSeq" id="WP_219536314.1">
    <property type="nucleotide sequence ID" value="NZ_JAHKRM010000029.1"/>
</dbReference>
<feature type="chain" id="PRO_5046440369" evidence="1">
    <location>
        <begin position="31"/>
        <end position="159"/>
    </location>
</feature>
<reference evidence="3" key="1">
    <citation type="journal article" date="2019" name="Int. J. Syst. Evol. Microbiol.">
        <title>The Global Catalogue of Microorganisms (GCM) 10K type strain sequencing project: providing services to taxonomists for standard genome sequencing and annotation.</title>
        <authorList>
            <consortium name="The Broad Institute Genomics Platform"/>
            <consortium name="The Broad Institute Genome Sequencing Center for Infectious Disease"/>
            <person name="Wu L."/>
            <person name="Ma J."/>
        </authorList>
    </citation>
    <scope>NUCLEOTIDE SEQUENCE [LARGE SCALE GENOMIC DNA]</scope>
    <source>
        <strain evidence="3">CGMCC 1.15399</strain>
    </source>
</reference>
<proteinExistence type="predicted"/>